<protein>
    <recommendedName>
        <fullName evidence="4">Voltage-dependent R-type calcium channel subunit alpha-1E</fullName>
    </recommendedName>
</protein>
<evidence type="ECO:0000313" key="2">
    <source>
        <dbReference type="EMBL" id="KAK2835537.1"/>
    </source>
</evidence>
<evidence type="ECO:0000313" key="3">
    <source>
        <dbReference type="Proteomes" id="UP001187415"/>
    </source>
</evidence>
<gene>
    <name evidence="2" type="ORF">Q5P01_016021</name>
</gene>
<feature type="compositionally biased region" description="Polar residues" evidence="1">
    <location>
        <begin position="7"/>
        <end position="26"/>
    </location>
</feature>
<evidence type="ECO:0008006" key="4">
    <source>
        <dbReference type="Google" id="ProtNLM"/>
    </source>
</evidence>
<proteinExistence type="predicted"/>
<name>A0AA88MFV2_CHASR</name>
<reference evidence="2" key="1">
    <citation type="submission" date="2023-07" db="EMBL/GenBank/DDBJ databases">
        <title>Chromosome-level Genome Assembly of Striped Snakehead (Channa striata).</title>
        <authorList>
            <person name="Liu H."/>
        </authorList>
    </citation>
    <scope>NUCLEOTIDE SEQUENCE</scope>
    <source>
        <strain evidence="2">Gz</strain>
        <tissue evidence="2">Muscle</tissue>
    </source>
</reference>
<dbReference type="EMBL" id="JAUPFM010000012">
    <property type="protein sequence ID" value="KAK2835537.1"/>
    <property type="molecule type" value="Genomic_DNA"/>
</dbReference>
<feature type="region of interest" description="Disordered" evidence="1">
    <location>
        <begin position="189"/>
        <end position="214"/>
    </location>
</feature>
<organism evidence="2 3">
    <name type="scientific">Channa striata</name>
    <name type="common">Snakehead murrel</name>
    <name type="synonym">Ophicephalus striatus</name>
    <dbReference type="NCBI Taxonomy" id="64152"/>
    <lineage>
        <taxon>Eukaryota</taxon>
        <taxon>Metazoa</taxon>
        <taxon>Chordata</taxon>
        <taxon>Craniata</taxon>
        <taxon>Vertebrata</taxon>
        <taxon>Euteleostomi</taxon>
        <taxon>Actinopterygii</taxon>
        <taxon>Neopterygii</taxon>
        <taxon>Teleostei</taxon>
        <taxon>Neoteleostei</taxon>
        <taxon>Acanthomorphata</taxon>
        <taxon>Anabantaria</taxon>
        <taxon>Anabantiformes</taxon>
        <taxon>Channoidei</taxon>
        <taxon>Channidae</taxon>
        <taxon>Channa</taxon>
    </lineage>
</organism>
<accession>A0AA88MFV2</accession>
<dbReference type="AlphaFoldDB" id="A0AA88MFV2"/>
<comment type="caution">
    <text evidence="2">The sequence shown here is derived from an EMBL/GenBank/DDBJ whole genome shotgun (WGS) entry which is preliminary data.</text>
</comment>
<feature type="region of interest" description="Disordered" evidence="1">
    <location>
        <begin position="1"/>
        <end position="33"/>
    </location>
</feature>
<dbReference type="Proteomes" id="UP001187415">
    <property type="component" value="Unassembled WGS sequence"/>
</dbReference>
<sequence length="302" mass="32656">MLELGSCSVSSQSLTGDHNALGQSRASGGPKRPVDDLGLGMVAMCGSSTPRHHILHPSPVDCESWQKHRAGLAGGSNPFSESHSLLEPDVLSTSYDALYLPNVSDHAPPLHPNRLGLSLDVASSFDVRGGIQGADGDLAVSPNVIKRRRGGLIEQKDIVKAHQAHKIHSTPQARRKEWEMARFGDDVPGLLSSGDGGSERNRNRDGAAVSTGGVSPAFKQTKAQRARTMALYNPIPVRENCFTVNRSLFIFGEDNVVRKYAKKIIEWPYPFLIPCKSEADPSFSVTFRTMDSTKSATTCKPV</sequence>
<keyword evidence="3" id="KW-1185">Reference proteome</keyword>
<evidence type="ECO:0000256" key="1">
    <source>
        <dbReference type="SAM" id="MobiDB-lite"/>
    </source>
</evidence>